<evidence type="ECO:0000259" key="1">
    <source>
        <dbReference type="Pfam" id="PF02557"/>
    </source>
</evidence>
<name>A0A432Z474_9GAMM</name>
<keyword evidence="3" id="KW-1185">Reference proteome</keyword>
<dbReference type="Proteomes" id="UP000287022">
    <property type="component" value="Unassembled WGS sequence"/>
</dbReference>
<dbReference type="EMBL" id="PIQE01000002">
    <property type="protein sequence ID" value="RUO72665.1"/>
    <property type="molecule type" value="Genomic_DNA"/>
</dbReference>
<dbReference type="STRING" id="1122124.GCA_000423165_02256"/>
<proteinExistence type="predicted"/>
<keyword evidence="2" id="KW-0378">Hydrolase</keyword>
<dbReference type="InterPro" id="IPR052179">
    <property type="entry name" value="DD-CPase-like"/>
</dbReference>
<dbReference type="InterPro" id="IPR009045">
    <property type="entry name" value="Zn_M74/Hedgehog-like"/>
</dbReference>
<dbReference type="PANTHER" id="PTHR34385:SF1">
    <property type="entry name" value="PEPTIDOGLYCAN L-ALANYL-D-GLUTAMATE ENDOPEPTIDASE CWLK"/>
    <property type="match status" value="1"/>
</dbReference>
<dbReference type="GO" id="GO:0006508">
    <property type="term" value="P:proteolysis"/>
    <property type="evidence" value="ECO:0007669"/>
    <property type="project" value="InterPro"/>
</dbReference>
<dbReference type="CDD" id="cd14847">
    <property type="entry name" value="DD-carboxypeptidase_like"/>
    <property type="match status" value="1"/>
</dbReference>
<accession>A0A432Z474</accession>
<keyword evidence="2" id="KW-0645">Protease</keyword>
<dbReference type="SUPFAM" id="SSF55166">
    <property type="entry name" value="Hedgehog/DD-peptidase"/>
    <property type="match status" value="1"/>
</dbReference>
<keyword evidence="2" id="KW-0121">Carboxypeptidase</keyword>
<sequence length="244" mass="27238">MLSIAELTGKAATHVVNDPITRATVKLQPEVFAAYRAMHAAATEAGLALDIASGFRDFERQRSIWNRKFNGAAPLYSITGEALDAARLSIGERIEAMMTWSAVPGTSRHHWGTDLDVFDPRPFADGKRQLELVPAEYERGGPCHELALWLYHHAEDFGFFFPYRQYRGGVAAEPWHLSYRASAEQAHQQLSEEVLRQVLSDDSIAGHDYLLARVSELKERFIDTLCAPLYGDDSDGGSNPWLFG</sequence>
<organism evidence="2 3">
    <name type="scientific">Pseudidiomarina sediminum</name>
    <dbReference type="NCBI Taxonomy" id="431675"/>
    <lineage>
        <taxon>Bacteria</taxon>
        <taxon>Pseudomonadati</taxon>
        <taxon>Pseudomonadota</taxon>
        <taxon>Gammaproteobacteria</taxon>
        <taxon>Alteromonadales</taxon>
        <taxon>Idiomarinaceae</taxon>
        <taxon>Pseudidiomarina</taxon>
    </lineage>
</organism>
<dbReference type="InterPro" id="IPR003709">
    <property type="entry name" value="VanY-like_core_dom"/>
</dbReference>
<dbReference type="PANTHER" id="PTHR34385">
    <property type="entry name" value="D-ALANYL-D-ALANINE CARBOXYPEPTIDASE"/>
    <property type="match status" value="1"/>
</dbReference>
<gene>
    <name evidence="2" type="ORF">CWI80_08980</name>
</gene>
<dbReference type="RefSeq" id="WP_051206951.1">
    <property type="nucleotide sequence ID" value="NZ_PIQE01000002.1"/>
</dbReference>
<dbReference type="GO" id="GO:0004180">
    <property type="term" value="F:carboxypeptidase activity"/>
    <property type="evidence" value="ECO:0007669"/>
    <property type="project" value="UniProtKB-KW"/>
</dbReference>
<protein>
    <submittedName>
        <fullName evidence="2">D-alanyl-D-alanine carboxypeptidase</fullName>
    </submittedName>
</protein>
<feature type="domain" description="D-alanyl-D-alanine carboxypeptidase-like core" evidence="1">
    <location>
        <begin position="26"/>
        <end position="180"/>
    </location>
</feature>
<dbReference type="AlphaFoldDB" id="A0A432Z474"/>
<dbReference type="Gene3D" id="3.30.1380.10">
    <property type="match status" value="1"/>
</dbReference>
<dbReference type="Pfam" id="PF02557">
    <property type="entry name" value="VanY"/>
    <property type="match status" value="1"/>
</dbReference>
<evidence type="ECO:0000313" key="2">
    <source>
        <dbReference type="EMBL" id="RUO72665.1"/>
    </source>
</evidence>
<evidence type="ECO:0000313" key="3">
    <source>
        <dbReference type="Proteomes" id="UP000287022"/>
    </source>
</evidence>
<reference evidence="3" key="1">
    <citation type="journal article" date="2018" name="Front. Microbiol.">
        <title>Genome-Based Analysis Reveals the Taxonomy and Diversity of the Family Idiomarinaceae.</title>
        <authorList>
            <person name="Liu Y."/>
            <person name="Lai Q."/>
            <person name="Shao Z."/>
        </authorList>
    </citation>
    <scope>NUCLEOTIDE SEQUENCE [LARGE SCALE GENOMIC DNA]</scope>
    <source>
        <strain evidence="3">c121</strain>
    </source>
</reference>
<comment type="caution">
    <text evidence="2">The sequence shown here is derived from an EMBL/GenBank/DDBJ whole genome shotgun (WGS) entry which is preliminary data.</text>
</comment>